<evidence type="ECO:0000313" key="1">
    <source>
        <dbReference type="EMBL" id="CAG8701341.1"/>
    </source>
</evidence>
<dbReference type="Proteomes" id="UP000789702">
    <property type="component" value="Unassembled WGS sequence"/>
</dbReference>
<accession>A0ACA9PHU1</accession>
<sequence>MPLVFDGINSSVGNTNTSWRIAMIIPAGLCIIAGLLNIFFADDYPGGDWLKRNKTLENGNLEVEDVHIASEKKIDNYNVDNSEQDKPKKTGKLAELLRAFCNPFVLIMMIQYACTFGVELAIDNVIGGFFINQFHLQNTGGNFIGAVFGLMNLFSRATGGILSDYANKKIGIRGRLLTQFLILLFEGIFLIIFGFTADTIASAIVIMIFFSFFTQAGCGSSYGIAPYIDPPIYGTVAGLIGTGGTIGGIVFNSVFARYSAAIPQGFV</sequence>
<organism evidence="1 2">
    <name type="scientific">Dentiscutata heterogama</name>
    <dbReference type="NCBI Taxonomy" id="1316150"/>
    <lineage>
        <taxon>Eukaryota</taxon>
        <taxon>Fungi</taxon>
        <taxon>Fungi incertae sedis</taxon>
        <taxon>Mucoromycota</taxon>
        <taxon>Glomeromycotina</taxon>
        <taxon>Glomeromycetes</taxon>
        <taxon>Diversisporales</taxon>
        <taxon>Gigasporaceae</taxon>
        <taxon>Dentiscutata</taxon>
    </lineage>
</organism>
<gene>
    <name evidence="1" type="ORF">DHETER_LOCUS11770</name>
</gene>
<keyword evidence="2" id="KW-1185">Reference proteome</keyword>
<feature type="non-terminal residue" evidence="1">
    <location>
        <position position="267"/>
    </location>
</feature>
<protein>
    <submittedName>
        <fullName evidence="1">3029_t:CDS:1</fullName>
    </submittedName>
</protein>
<comment type="caution">
    <text evidence="1">The sequence shown here is derived from an EMBL/GenBank/DDBJ whole genome shotgun (WGS) entry which is preliminary data.</text>
</comment>
<name>A0ACA9PHU1_9GLOM</name>
<evidence type="ECO:0000313" key="2">
    <source>
        <dbReference type="Proteomes" id="UP000789702"/>
    </source>
</evidence>
<proteinExistence type="predicted"/>
<dbReference type="EMBL" id="CAJVPU010026811">
    <property type="protein sequence ID" value="CAG8701341.1"/>
    <property type="molecule type" value="Genomic_DNA"/>
</dbReference>
<reference evidence="1" key="1">
    <citation type="submission" date="2021-06" db="EMBL/GenBank/DDBJ databases">
        <authorList>
            <person name="Kallberg Y."/>
            <person name="Tangrot J."/>
            <person name="Rosling A."/>
        </authorList>
    </citation>
    <scope>NUCLEOTIDE SEQUENCE</scope>
    <source>
        <strain evidence="1">IL203A</strain>
    </source>
</reference>